<name>A0A6G7YLN2_9SPHN</name>
<keyword evidence="2" id="KW-0472">Membrane</keyword>
<evidence type="ECO:0000259" key="3">
    <source>
        <dbReference type="Pfam" id="PF07486"/>
    </source>
</evidence>
<keyword evidence="4" id="KW-0378">Hydrolase</keyword>
<sequence length="376" mass="38830">MTQTIALSAARFWRNYPREAVVVGVLGVAAATAVAGATWSGKFPTSTVQAVDEVAPPAPPPLLVRDVAPEDALKLNSAIPLANGPNPAATPFNLAKASAADRARAIECLTSAVYYEAGNESDDGQRAVAQVVLNRVRHPAFPSTVCGVVFQGSTRATGCQFTFTCDGSLTRAPMAGSWARARKVAEAALSGYVYAPAGLATHYHANYVVPYWASSLAKNAVVGAHIFYRWAGGWGRPPAFTSRYAGGEPNAAALKNAALAAEVANAAAAAQVAGATEGEPLKIENPKDLAAMDALFANGKPGANARVGVRFNPAARKAVEDAIGKSGSNKLASSENLRWSLSSEAVKADERPLGTKRAEESVSRAFGPVAGGAADQ</sequence>
<dbReference type="RefSeq" id="WP_166410044.1">
    <property type="nucleotide sequence ID" value="NZ_CP049869.1"/>
</dbReference>
<keyword evidence="2" id="KW-1133">Transmembrane helix</keyword>
<dbReference type="Gene3D" id="1.10.10.2520">
    <property type="entry name" value="Cell wall hydrolase SleB, domain 1"/>
    <property type="match status" value="1"/>
</dbReference>
<evidence type="ECO:0000256" key="1">
    <source>
        <dbReference type="SAM" id="MobiDB-lite"/>
    </source>
</evidence>
<dbReference type="KEGG" id="spii:G7077_00645"/>
<dbReference type="AlphaFoldDB" id="A0A6G7YLN2"/>
<feature type="region of interest" description="Disordered" evidence="1">
    <location>
        <begin position="343"/>
        <end position="376"/>
    </location>
</feature>
<keyword evidence="5" id="KW-1185">Reference proteome</keyword>
<feature type="compositionally biased region" description="Basic and acidic residues" evidence="1">
    <location>
        <begin position="346"/>
        <end position="362"/>
    </location>
</feature>
<dbReference type="Proteomes" id="UP000503222">
    <property type="component" value="Chromosome"/>
</dbReference>
<gene>
    <name evidence="4" type="ORF">G7077_00645</name>
</gene>
<organism evidence="4 5">
    <name type="scientific">Sphingomonas piscis</name>
    <dbReference type="NCBI Taxonomy" id="2714943"/>
    <lineage>
        <taxon>Bacteria</taxon>
        <taxon>Pseudomonadati</taxon>
        <taxon>Pseudomonadota</taxon>
        <taxon>Alphaproteobacteria</taxon>
        <taxon>Sphingomonadales</taxon>
        <taxon>Sphingomonadaceae</taxon>
        <taxon>Sphingomonas</taxon>
    </lineage>
</organism>
<keyword evidence="2" id="KW-0812">Transmembrane</keyword>
<proteinExistence type="predicted"/>
<dbReference type="EMBL" id="CP049869">
    <property type="protein sequence ID" value="QIK77648.1"/>
    <property type="molecule type" value="Genomic_DNA"/>
</dbReference>
<dbReference type="Pfam" id="PF07486">
    <property type="entry name" value="Hydrolase_2"/>
    <property type="match status" value="1"/>
</dbReference>
<evidence type="ECO:0000256" key="2">
    <source>
        <dbReference type="SAM" id="Phobius"/>
    </source>
</evidence>
<dbReference type="GO" id="GO:0016787">
    <property type="term" value="F:hydrolase activity"/>
    <property type="evidence" value="ECO:0007669"/>
    <property type="project" value="UniProtKB-KW"/>
</dbReference>
<accession>A0A6G7YLN2</accession>
<evidence type="ECO:0000313" key="5">
    <source>
        <dbReference type="Proteomes" id="UP000503222"/>
    </source>
</evidence>
<evidence type="ECO:0000313" key="4">
    <source>
        <dbReference type="EMBL" id="QIK77648.1"/>
    </source>
</evidence>
<reference evidence="4 5" key="1">
    <citation type="submission" date="2020-03" db="EMBL/GenBank/DDBJ databases">
        <title>Sphingomonas sp. nov., isolated from fish.</title>
        <authorList>
            <person name="Hyun D.-W."/>
            <person name="Bae J.-W."/>
        </authorList>
    </citation>
    <scope>NUCLEOTIDE SEQUENCE [LARGE SCALE GENOMIC DNA]</scope>
    <source>
        <strain evidence="4 5">HDW15B</strain>
    </source>
</reference>
<dbReference type="InterPro" id="IPR011105">
    <property type="entry name" value="Cell_wall_hydrolase_SleB"/>
</dbReference>
<feature type="transmembrane region" description="Helical" evidence="2">
    <location>
        <begin position="20"/>
        <end position="39"/>
    </location>
</feature>
<protein>
    <submittedName>
        <fullName evidence="4">Cell wall hydrolase</fullName>
    </submittedName>
</protein>
<dbReference type="InterPro" id="IPR042047">
    <property type="entry name" value="SleB_dom1"/>
</dbReference>
<feature type="domain" description="Cell wall hydrolase SleB" evidence="3">
    <location>
        <begin position="119"/>
        <end position="228"/>
    </location>
</feature>